<dbReference type="PANTHER" id="PTHR24223:SF443">
    <property type="entry name" value="MULTIDRUG-RESISTANCE LIKE PROTEIN 1, ISOFORM I"/>
    <property type="match status" value="1"/>
</dbReference>
<evidence type="ECO:0000256" key="7">
    <source>
        <dbReference type="ARBA" id="ARBA00022989"/>
    </source>
</evidence>
<evidence type="ECO:0000256" key="5">
    <source>
        <dbReference type="ARBA" id="ARBA00022741"/>
    </source>
</evidence>
<dbReference type="InterPro" id="IPR003439">
    <property type="entry name" value="ABC_transporter-like_ATP-bd"/>
</dbReference>
<evidence type="ECO:0000313" key="13">
    <source>
        <dbReference type="EMBL" id="KAF0693439.1"/>
    </source>
</evidence>
<feature type="transmembrane region" description="Helical" evidence="10">
    <location>
        <begin position="160"/>
        <end position="178"/>
    </location>
</feature>
<dbReference type="SUPFAM" id="SSF90123">
    <property type="entry name" value="ABC transporter transmembrane region"/>
    <property type="match status" value="1"/>
</dbReference>
<feature type="transmembrane region" description="Helical" evidence="10">
    <location>
        <begin position="232"/>
        <end position="256"/>
    </location>
</feature>
<feature type="domain" description="ABC transmembrane type-1" evidence="12">
    <location>
        <begin position="122"/>
        <end position="406"/>
    </location>
</feature>
<evidence type="ECO:0000256" key="2">
    <source>
        <dbReference type="ARBA" id="ARBA00022448"/>
    </source>
</evidence>
<accession>A0A6A4YCN2</accession>
<comment type="subcellular location">
    <subcellularLocation>
        <location evidence="1">Vacuole membrane</location>
        <topology evidence="1">Multi-pass membrane protein</topology>
    </subcellularLocation>
</comment>
<dbReference type="InterPro" id="IPR017871">
    <property type="entry name" value="ABC_transporter-like_CS"/>
</dbReference>
<keyword evidence="6" id="KW-0067">ATP-binding</keyword>
<feature type="compositionally biased region" description="Polar residues" evidence="9">
    <location>
        <begin position="1"/>
        <end position="10"/>
    </location>
</feature>
<evidence type="ECO:0008006" key="14">
    <source>
        <dbReference type="Google" id="ProtNLM"/>
    </source>
</evidence>
<dbReference type="Pfam" id="PF00664">
    <property type="entry name" value="ABC_membrane"/>
    <property type="match status" value="1"/>
</dbReference>
<dbReference type="FunFam" id="3.40.50.300:FF:000997">
    <property type="entry name" value="Multidrug resistance-associated protein 1"/>
    <property type="match status" value="1"/>
</dbReference>
<dbReference type="SMART" id="SM00382">
    <property type="entry name" value="AAA"/>
    <property type="match status" value="1"/>
</dbReference>
<keyword evidence="5" id="KW-0547">Nucleotide-binding</keyword>
<sequence length="643" mass="69461">MPRPITTTTFAPLETPSGHNHLPKDNNHVAALPILSTEVVDPSPLDQANWFSQLTLAWLTPLMRLGAASPLVDDDIPALPSSDTAAVLHHVFQRHWDAELATSKPQLMRALGRTFRTRLSTAFGLLVFAGAVSFVQPIAIKSLLQYLQSPDGSIDLGVRSGYGLAGLLAGSTLLSVTLGDYAQFVATRVGLTAKLVVMDVVFAKVLRLSLFATNDMTIGQVVTLASVDAERIFAGFMFGLWVFISPIMLTATFVLLGLTELGWLPAVAGGATLAISLVVGYQLGAKVGGIRRQLLAVQSDRVKLTHEMLQGIRVVKMYGWEAPLEAQLAQTRAAELMWLRQYQAYRMFNTVALSVAPVLALAVCLMVFVGQGHTLSTPIAFTALAYVNIARQPTIVFASSVMSLTEALASCHRLATFLTADEVGPQLLLSSTQDDAIIQGEVASPHLAIEQGDFSWSVTHAIPCEPDALAPHLTLRNINLLLQPKSLTIVVGAVGSGKSSLISALLGEIHQVRGTQTRDHSRFAYVSQEAWIQHATLKDNIVFDSPYDDTYYHQVLAACQLETDLAMLPEGDATEIGERGINLSGGQKARVSLARAMYCRRANVYLLDDPLSALDVHVANAVFDQCVEGLLRDKTTVLVLNSH</sequence>
<dbReference type="OrthoDB" id="6500128at2759"/>
<dbReference type="PROSITE" id="PS00211">
    <property type="entry name" value="ABC_TRANSPORTER_1"/>
    <property type="match status" value="1"/>
</dbReference>
<feature type="transmembrane region" description="Helical" evidence="10">
    <location>
        <begin position="262"/>
        <end position="283"/>
    </location>
</feature>
<keyword evidence="8 10" id="KW-0472">Membrane</keyword>
<keyword evidence="3 10" id="KW-0812">Transmembrane</keyword>
<comment type="caution">
    <text evidence="13">The sequence shown here is derived from an EMBL/GenBank/DDBJ whole genome shotgun (WGS) entry which is preliminary data.</text>
</comment>
<dbReference type="InterPro" id="IPR050173">
    <property type="entry name" value="ABC_transporter_C-like"/>
</dbReference>
<feature type="non-terminal residue" evidence="13">
    <location>
        <position position="643"/>
    </location>
</feature>
<dbReference type="CDD" id="cd03250">
    <property type="entry name" value="ABCC_MRP_domain1"/>
    <property type="match status" value="1"/>
</dbReference>
<organism evidence="13">
    <name type="scientific">Aphanomyces stellatus</name>
    <dbReference type="NCBI Taxonomy" id="120398"/>
    <lineage>
        <taxon>Eukaryota</taxon>
        <taxon>Sar</taxon>
        <taxon>Stramenopiles</taxon>
        <taxon>Oomycota</taxon>
        <taxon>Saprolegniomycetes</taxon>
        <taxon>Saprolegniales</taxon>
        <taxon>Verrucalvaceae</taxon>
        <taxon>Aphanomyces</taxon>
    </lineage>
</organism>
<proteinExistence type="predicted"/>
<name>A0A6A4YCN2_9STRA</name>
<feature type="region of interest" description="Disordered" evidence="9">
    <location>
        <begin position="1"/>
        <end position="25"/>
    </location>
</feature>
<dbReference type="GO" id="GO:0005774">
    <property type="term" value="C:vacuolar membrane"/>
    <property type="evidence" value="ECO:0007669"/>
    <property type="project" value="UniProtKB-SubCell"/>
</dbReference>
<keyword evidence="7 10" id="KW-1133">Transmembrane helix</keyword>
<evidence type="ECO:0000256" key="10">
    <source>
        <dbReference type="SAM" id="Phobius"/>
    </source>
</evidence>
<evidence type="ECO:0000256" key="3">
    <source>
        <dbReference type="ARBA" id="ARBA00022692"/>
    </source>
</evidence>
<evidence type="ECO:0000256" key="4">
    <source>
        <dbReference type="ARBA" id="ARBA00022737"/>
    </source>
</evidence>
<dbReference type="InterPro" id="IPR036640">
    <property type="entry name" value="ABC1_TM_sf"/>
</dbReference>
<evidence type="ECO:0000256" key="6">
    <source>
        <dbReference type="ARBA" id="ARBA00022840"/>
    </source>
</evidence>
<keyword evidence="4" id="KW-0677">Repeat</keyword>
<dbReference type="InterPro" id="IPR003593">
    <property type="entry name" value="AAA+_ATPase"/>
</dbReference>
<dbReference type="InterPro" id="IPR027417">
    <property type="entry name" value="P-loop_NTPase"/>
</dbReference>
<evidence type="ECO:0000259" key="12">
    <source>
        <dbReference type="PROSITE" id="PS50929"/>
    </source>
</evidence>
<dbReference type="PANTHER" id="PTHR24223">
    <property type="entry name" value="ATP-BINDING CASSETTE SUB-FAMILY C"/>
    <property type="match status" value="1"/>
</dbReference>
<evidence type="ECO:0000256" key="8">
    <source>
        <dbReference type="ARBA" id="ARBA00023136"/>
    </source>
</evidence>
<dbReference type="Pfam" id="PF00005">
    <property type="entry name" value="ABC_tran"/>
    <property type="match status" value="1"/>
</dbReference>
<gene>
    <name evidence="13" type="ORF">As57867_015547</name>
</gene>
<dbReference type="Gene3D" id="3.40.50.300">
    <property type="entry name" value="P-loop containing nucleotide triphosphate hydrolases"/>
    <property type="match status" value="1"/>
</dbReference>
<dbReference type="InterPro" id="IPR044746">
    <property type="entry name" value="ABCC_6TM_D1"/>
</dbReference>
<dbReference type="PROSITE" id="PS50929">
    <property type="entry name" value="ABC_TM1F"/>
    <property type="match status" value="1"/>
</dbReference>
<dbReference type="PROSITE" id="PS50893">
    <property type="entry name" value="ABC_TRANSPORTER_2"/>
    <property type="match status" value="1"/>
</dbReference>
<dbReference type="CDD" id="cd18579">
    <property type="entry name" value="ABC_6TM_ABCC_D1"/>
    <property type="match status" value="1"/>
</dbReference>
<evidence type="ECO:0000256" key="1">
    <source>
        <dbReference type="ARBA" id="ARBA00004128"/>
    </source>
</evidence>
<keyword evidence="2" id="KW-0813">Transport</keyword>
<evidence type="ECO:0000259" key="11">
    <source>
        <dbReference type="PROSITE" id="PS50893"/>
    </source>
</evidence>
<dbReference type="GO" id="GO:0016887">
    <property type="term" value="F:ATP hydrolysis activity"/>
    <property type="evidence" value="ECO:0007669"/>
    <property type="project" value="InterPro"/>
</dbReference>
<dbReference type="AlphaFoldDB" id="A0A6A4YCN2"/>
<dbReference type="SUPFAM" id="SSF52540">
    <property type="entry name" value="P-loop containing nucleoside triphosphate hydrolases"/>
    <property type="match status" value="1"/>
</dbReference>
<feature type="transmembrane region" description="Helical" evidence="10">
    <location>
        <begin position="119"/>
        <end position="140"/>
    </location>
</feature>
<reference evidence="13" key="1">
    <citation type="submission" date="2019-06" db="EMBL/GenBank/DDBJ databases">
        <title>Genomics analysis of Aphanomyces spp. identifies a new class of oomycete effector associated with host adaptation.</title>
        <authorList>
            <person name="Gaulin E."/>
        </authorList>
    </citation>
    <scope>NUCLEOTIDE SEQUENCE</scope>
    <source>
        <strain evidence="13">CBS 578.67</strain>
    </source>
</reference>
<dbReference type="EMBL" id="VJMH01005695">
    <property type="protein sequence ID" value="KAF0693439.1"/>
    <property type="molecule type" value="Genomic_DNA"/>
</dbReference>
<dbReference type="Gene3D" id="1.20.1560.10">
    <property type="entry name" value="ABC transporter type 1, transmembrane domain"/>
    <property type="match status" value="1"/>
</dbReference>
<dbReference type="GO" id="GO:0005524">
    <property type="term" value="F:ATP binding"/>
    <property type="evidence" value="ECO:0007669"/>
    <property type="project" value="UniProtKB-KW"/>
</dbReference>
<feature type="domain" description="ABC transporter" evidence="11">
    <location>
        <begin position="449"/>
        <end position="642"/>
    </location>
</feature>
<evidence type="ECO:0000256" key="9">
    <source>
        <dbReference type="SAM" id="MobiDB-lite"/>
    </source>
</evidence>
<feature type="transmembrane region" description="Helical" evidence="10">
    <location>
        <begin position="347"/>
        <end position="369"/>
    </location>
</feature>
<protein>
    <recommendedName>
        <fullName evidence="14">ABC transmembrane type-1 domain-containing protein</fullName>
    </recommendedName>
</protein>
<dbReference type="GO" id="GO:0140359">
    <property type="term" value="F:ABC-type transporter activity"/>
    <property type="evidence" value="ECO:0007669"/>
    <property type="project" value="InterPro"/>
</dbReference>
<dbReference type="InterPro" id="IPR011527">
    <property type="entry name" value="ABC1_TM_dom"/>
</dbReference>